<dbReference type="GO" id="GO:0006457">
    <property type="term" value="P:protein folding"/>
    <property type="evidence" value="ECO:0007669"/>
    <property type="project" value="InterPro"/>
</dbReference>
<dbReference type="Gene3D" id="2.40.100.10">
    <property type="entry name" value="Cyclophilin-like"/>
    <property type="match status" value="1"/>
</dbReference>
<feature type="region of interest" description="Disordered" evidence="6">
    <location>
        <begin position="24"/>
        <end position="56"/>
    </location>
</feature>
<dbReference type="InterPro" id="IPR044666">
    <property type="entry name" value="Cyclophilin_A-like"/>
</dbReference>
<organism evidence="8 9">
    <name type="scientific">Natronobacterium texcoconense</name>
    <dbReference type="NCBI Taxonomy" id="1095778"/>
    <lineage>
        <taxon>Archaea</taxon>
        <taxon>Methanobacteriati</taxon>
        <taxon>Methanobacteriota</taxon>
        <taxon>Stenosarchaea group</taxon>
        <taxon>Halobacteria</taxon>
        <taxon>Halobacteriales</taxon>
        <taxon>Natrialbaceae</taxon>
        <taxon>Natronobacterium</taxon>
    </lineage>
</organism>
<evidence type="ECO:0000256" key="2">
    <source>
        <dbReference type="ARBA" id="ARBA00013194"/>
    </source>
</evidence>
<comment type="subcellular location">
    <subcellularLocation>
        <location evidence="1">Cytoplasm</location>
    </subcellularLocation>
</comment>
<dbReference type="FunFam" id="2.40.100.10:FF:000028">
    <property type="entry name" value="Peptidyl-prolyl cis-trans isomerase"/>
    <property type="match status" value="1"/>
</dbReference>
<keyword evidence="3" id="KW-0963">Cytoplasm</keyword>
<keyword evidence="4" id="KW-0697">Rotamase</keyword>
<gene>
    <name evidence="8" type="ORF">SAMN04489842_0198</name>
</gene>
<dbReference type="AlphaFoldDB" id="A0A1H0ZB37"/>
<dbReference type="EMBL" id="FNLC01000001">
    <property type="protein sequence ID" value="SDQ24306.1"/>
    <property type="molecule type" value="Genomic_DNA"/>
</dbReference>
<evidence type="ECO:0000256" key="3">
    <source>
        <dbReference type="ARBA" id="ARBA00022490"/>
    </source>
</evidence>
<evidence type="ECO:0000256" key="1">
    <source>
        <dbReference type="ARBA" id="ARBA00004496"/>
    </source>
</evidence>
<protein>
    <recommendedName>
        <fullName evidence="2">peptidylprolyl isomerase</fullName>
        <ecNumber evidence="2">5.2.1.8</ecNumber>
    </recommendedName>
</protein>
<accession>A0A1H0ZB37</accession>
<dbReference type="GO" id="GO:0003755">
    <property type="term" value="F:peptidyl-prolyl cis-trans isomerase activity"/>
    <property type="evidence" value="ECO:0007669"/>
    <property type="project" value="UniProtKB-KW"/>
</dbReference>
<sequence length="226" mass="24751">MPSEPVPSRRTLLALTATTVGTAIAGCSSRDETDDERTDDEMSEADAPTDPEIDSRSLTATLHTSEGDIEVELYAERVPQTVANFVGLATGDQPWVDPETEEVVEDEPLYDDVLFHRIIDDFMIQTGDPTGTGRGGPGYRFEDEFHDDLRHDDAGVLSMANSGPDTNGSQFFITLDEQEHLDGRHAVFGKVTDGMDVVRDIGAVETDENDRPVEDILLESVAVHDE</sequence>
<dbReference type="Proteomes" id="UP000198848">
    <property type="component" value="Unassembled WGS sequence"/>
</dbReference>
<evidence type="ECO:0000259" key="7">
    <source>
        <dbReference type="PROSITE" id="PS50072"/>
    </source>
</evidence>
<dbReference type="Pfam" id="PF00160">
    <property type="entry name" value="Pro_isomerase"/>
    <property type="match status" value="1"/>
</dbReference>
<feature type="domain" description="PPIase cyclophilin-type" evidence="7">
    <location>
        <begin position="63"/>
        <end position="223"/>
    </location>
</feature>
<evidence type="ECO:0000313" key="9">
    <source>
        <dbReference type="Proteomes" id="UP000198848"/>
    </source>
</evidence>
<dbReference type="InterPro" id="IPR020892">
    <property type="entry name" value="Cyclophilin-type_PPIase_CS"/>
</dbReference>
<feature type="compositionally biased region" description="Acidic residues" evidence="6">
    <location>
        <begin position="32"/>
        <end position="52"/>
    </location>
</feature>
<keyword evidence="5 8" id="KW-0413">Isomerase</keyword>
<evidence type="ECO:0000256" key="6">
    <source>
        <dbReference type="SAM" id="MobiDB-lite"/>
    </source>
</evidence>
<proteinExistence type="predicted"/>
<dbReference type="InterPro" id="IPR029000">
    <property type="entry name" value="Cyclophilin-like_dom_sf"/>
</dbReference>
<name>A0A1H0ZB37_NATTX</name>
<reference evidence="9" key="1">
    <citation type="submission" date="2016-10" db="EMBL/GenBank/DDBJ databases">
        <authorList>
            <person name="Varghese N."/>
            <person name="Submissions S."/>
        </authorList>
    </citation>
    <scope>NUCLEOTIDE SEQUENCE [LARGE SCALE GENOMIC DNA]</scope>
    <source>
        <strain evidence="9">DSM 24767</strain>
    </source>
</reference>
<dbReference type="CDD" id="cd00317">
    <property type="entry name" value="cyclophilin"/>
    <property type="match status" value="1"/>
</dbReference>
<dbReference type="PANTHER" id="PTHR45625:SF4">
    <property type="entry name" value="PEPTIDYLPROLYL ISOMERASE DOMAIN AND WD REPEAT-CONTAINING PROTEIN 1"/>
    <property type="match status" value="1"/>
</dbReference>
<evidence type="ECO:0000256" key="4">
    <source>
        <dbReference type="ARBA" id="ARBA00023110"/>
    </source>
</evidence>
<dbReference type="GO" id="GO:0005737">
    <property type="term" value="C:cytoplasm"/>
    <property type="evidence" value="ECO:0007669"/>
    <property type="project" value="UniProtKB-SubCell"/>
</dbReference>
<dbReference type="PROSITE" id="PS50072">
    <property type="entry name" value="CSA_PPIASE_2"/>
    <property type="match status" value="1"/>
</dbReference>
<dbReference type="PRINTS" id="PR00153">
    <property type="entry name" value="CSAPPISMRASE"/>
</dbReference>
<dbReference type="PROSITE" id="PS00170">
    <property type="entry name" value="CSA_PPIASE_1"/>
    <property type="match status" value="1"/>
</dbReference>
<dbReference type="STRING" id="1095778.SAMN04489842_0198"/>
<dbReference type="OrthoDB" id="12184at2157"/>
<evidence type="ECO:0000256" key="5">
    <source>
        <dbReference type="ARBA" id="ARBA00023235"/>
    </source>
</evidence>
<dbReference type="PANTHER" id="PTHR45625">
    <property type="entry name" value="PEPTIDYL-PROLYL CIS-TRANS ISOMERASE-RELATED"/>
    <property type="match status" value="1"/>
</dbReference>
<dbReference type="SUPFAM" id="SSF50891">
    <property type="entry name" value="Cyclophilin-like"/>
    <property type="match status" value="1"/>
</dbReference>
<dbReference type="EC" id="5.2.1.8" evidence="2"/>
<dbReference type="InterPro" id="IPR002130">
    <property type="entry name" value="Cyclophilin-type_PPIase_dom"/>
</dbReference>
<keyword evidence="9" id="KW-1185">Reference proteome</keyword>
<evidence type="ECO:0000313" key="8">
    <source>
        <dbReference type="EMBL" id="SDQ24306.1"/>
    </source>
</evidence>